<dbReference type="Gene3D" id="1.20.120.520">
    <property type="entry name" value="nmb1532 protein domain like"/>
    <property type="match status" value="1"/>
</dbReference>
<sequence length="134" mass="15661">MNINSFLRQHKEILEEVNHIDKIINKSDYIEHLNEFVTHINKLAGKLNVHLASEDKFLYPSLINGNDNNLKTLANLYMTEMGNISNTFTNYKDNHNTKNKINTNISGFVHETNMILKEIKKRISKEESELYKLI</sequence>
<evidence type="ECO:0000313" key="3">
    <source>
        <dbReference type="Proteomes" id="UP001519921"/>
    </source>
</evidence>
<organism evidence="2 3">
    <name type="scientific">Clostridium weizhouense</name>
    <dbReference type="NCBI Taxonomy" id="2859781"/>
    <lineage>
        <taxon>Bacteria</taxon>
        <taxon>Bacillati</taxon>
        <taxon>Bacillota</taxon>
        <taxon>Clostridia</taxon>
        <taxon>Eubacteriales</taxon>
        <taxon>Clostridiaceae</taxon>
        <taxon>Clostridium</taxon>
    </lineage>
</organism>
<dbReference type="Pfam" id="PF01814">
    <property type="entry name" value="Hemerythrin"/>
    <property type="match status" value="1"/>
</dbReference>
<dbReference type="InterPro" id="IPR012312">
    <property type="entry name" value="Hemerythrin-like"/>
</dbReference>
<feature type="domain" description="Hemerythrin-like" evidence="1">
    <location>
        <begin position="3"/>
        <end position="133"/>
    </location>
</feature>
<dbReference type="EMBL" id="JAHXPT010000006">
    <property type="protein sequence ID" value="MBW6410194.1"/>
    <property type="molecule type" value="Genomic_DNA"/>
</dbReference>
<accession>A0ABS7ANS1</accession>
<comment type="caution">
    <text evidence="2">The sequence shown here is derived from an EMBL/GenBank/DDBJ whole genome shotgun (WGS) entry which is preliminary data.</text>
</comment>
<protein>
    <submittedName>
        <fullName evidence="2">Hemerythrin domain-containing protein</fullName>
    </submittedName>
</protein>
<proteinExistence type="predicted"/>
<name>A0ABS7ANS1_9CLOT</name>
<evidence type="ECO:0000259" key="1">
    <source>
        <dbReference type="Pfam" id="PF01814"/>
    </source>
</evidence>
<reference evidence="2 3" key="1">
    <citation type="submission" date="2021-07" db="EMBL/GenBank/DDBJ databases">
        <title>Clostridium weizhouense sp. nov., an anaerobic bacterium isolated from activated sludge of Petroleum wastewater.</title>
        <authorList>
            <person name="Li Q."/>
        </authorList>
    </citation>
    <scope>NUCLEOTIDE SEQUENCE [LARGE SCALE GENOMIC DNA]</scope>
    <source>
        <strain evidence="2 3">YB-6</strain>
    </source>
</reference>
<evidence type="ECO:0000313" key="2">
    <source>
        <dbReference type="EMBL" id="MBW6410194.1"/>
    </source>
</evidence>
<dbReference type="Proteomes" id="UP001519921">
    <property type="component" value="Unassembled WGS sequence"/>
</dbReference>
<gene>
    <name evidence="2" type="ORF">KYD98_08815</name>
</gene>
<keyword evidence="3" id="KW-1185">Reference proteome</keyword>